<protein>
    <submittedName>
        <fullName evidence="2">Glycosyltransferase family 2 protein</fullName>
    </submittedName>
</protein>
<dbReference type="InterPro" id="IPR001173">
    <property type="entry name" value="Glyco_trans_2-like"/>
</dbReference>
<name>A0A9D1FZL0_9FIRM</name>
<organism evidence="2 3">
    <name type="scientific">Candidatus Alectryocaccomicrobium excrementavium</name>
    <dbReference type="NCBI Taxonomy" id="2840668"/>
    <lineage>
        <taxon>Bacteria</taxon>
        <taxon>Bacillati</taxon>
        <taxon>Bacillota</taxon>
        <taxon>Clostridia</taxon>
        <taxon>Candidatus Alectryocaccomicrobium</taxon>
    </lineage>
</organism>
<reference evidence="2" key="1">
    <citation type="submission" date="2020-10" db="EMBL/GenBank/DDBJ databases">
        <authorList>
            <person name="Gilroy R."/>
        </authorList>
    </citation>
    <scope>NUCLEOTIDE SEQUENCE</scope>
    <source>
        <strain evidence="2">13766</strain>
    </source>
</reference>
<dbReference type="InterPro" id="IPR029044">
    <property type="entry name" value="Nucleotide-diphossugar_trans"/>
</dbReference>
<dbReference type="GO" id="GO:0016758">
    <property type="term" value="F:hexosyltransferase activity"/>
    <property type="evidence" value="ECO:0007669"/>
    <property type="project" value="UniProtKB-ARBA"/>
</dbReference>
<dbReference type="SUPFAM" id="SSF53448">
    <property type="entry name" value="Nucleotide-diphospho-sugar transferases"/>
    <property type="match status" value="1"/>
</dbReference>
<dbReference type="PANTHER" id="PTHR22916:SF3">
    <property type="entry name" value="UDP-GLCNAC:BETAGAL BETA-1,3-N-ACETYLGLUCOSAMINYLTRANSFERASE-LIKE PROTEIN 1"/>
    <property type="match status" value="1"/>
</dbReference>
<sequence length="298" mass="34027">MKISVIIPTFSRAEMLPRAIRSVLDQAGVDVEAVVVNDNPPGSPERERTRQAVQEIGDARILYRENEKNLGGSLTRNRGILASSGEYISFLDDDDYYRPGKLKEQLAFTQGGGFDLTFMDCEIQDEKGRTLDVRTHPLPEAPGQQTLLRAHLISPLTPTMTYMFRREALLRLGLFDNRPVSQEYMLMLRAIEGGLKIGYLARPLSVQIVHSGERISFGANKIEGEKRLLQEKMRYRHLLTRAQAREMQCRFRCVACYVALKRREYPRAIGYGLQAVFLTPASALRLFREKHRMLRAKL</sequence>
<dbReference type="AlphaFoldDB" id="A0A9D1FZL0"/>
<dbReference type="EMBL" id="DVJN01000094">
    <property type="protein sequence ID" value="HIS92317.1"/>
    <property type="molecule type" value="Genomic_DNA"/>
</dbReference>
<dbReference type="Gene3D" id="3.90.550.10">
    <property type="entry name" value="Spore Coat Polysaccharide Biosynthesis Protein SpsA, Chain A"/>
    <property type="match status" value="1"/>
</dbReference>
<reference evidence="2" key="2">
    <citation type="journal article" date="2021" name="PeerJ">
        <title>Extensive microbial diversity within the chicken gut microbiome revealed by metagenomics and culture.</title>
        <authorList>
            <person name="Gilroy R."/>
            <person name="Ravi A."/>
            <person name="Getino M."/>
            <person name="Pursley I."/>
            <person name="Horton D.L."/>
            <person name="Alikhan N.F."/>
            <person name="Baker D."/>
            <person name="Gharbi K."/>
            <person name="Hall N."/>
            <person name="Watson M."/>
            <person name="Adriaenssens E.M."/>
            <person name="Foster-Nyarko E."/>
            <person name="Jarju S."/>
            <person name="Secka A."/>
            <person name="Antonio M."/>
            <person name="Oren A."/>
            <person name="Chaudhuri R.R."/>
            <person name="La Ragione R."/>
            <person name="Hildebrand F."/>
            <person name="Pallen M.J."/>
        </authorList>
    </citation>
    <scope>NUCLEOTIDE SEQUENCE</scope>
    <source>
        <strain evidence="2">13766</strain>
    </source>
</reference>
<dbReference type="CDD" id="cd00761">
    <property type="entry name" value="Glyco_tranf_GTA_type"/>
    <property type="match status" value="1"/>
</dbReference>
<dbReference type="Pfam" id="PF00535">
    <property type="entry name" value="Glycos_transf_2"/>
    <property type="match status" value="1"/>
</dbReference>
<evidence type="ECO:0000259" key="1">
    <source>
        <dbReference type="Pfam" id="PF00535"/>
    </source>
</evidence>
<evidence type="ECO:0000313" key="3">
    <source>
        <dbReference type="Proteomes" id="UP000824140"/>
    </source>
</evidence>
<evidence type="ECO:0000313" key="2">
    <source>
        <dbReference type="EMBL" id="HIS92317.1"/>
    </source>
</evidence>
<feature type="domain" description="Glycosyltransferase 2-like" evidence="1">
    <location>
        <begin position="4"/>
        <end position="168"/>
    </location>
</feature>
<gene>
    <name evidence="2" type="ORF">IAA84_04790</name>
</gene>
<proteinExistence type="predicted"/>
<accession>A0A9D1FZL0</accession>
<comment type="caution">
    <text evidence="2">The sequence shown here is derived from an EMBL/GenBank/DDBJ whole genome shotgun (WGS) entry which is preliminary data.</text>
</comment>
<dbReference type="Proteomes" id="UP000824140">
    <property type="component" value="Unassembled WGS sequence"/>
</dbReference>
<dbReference type="PANTHER" id="PTHR22916">
    <property type="entry name" value="GLYCOSYLTRANSFERASE"/>
    <property type="match status" value="1"/>
</dbReference>